<dbReference type="EMBL" id="BOMI01000093">
    <property type="protein sequence ID" value="GID76177.1"/>
    <property type="molecule type" value="Genomic_DNA"/>
</dbReference>
<accession>A0ABQ3Y872</accession>
<dbReference type="Pfam" id="PF11716">
    <property type="entry name" value="MDMPI_N"/>
    <property type="match status" value="1"/>
</dbReference>
<name>A0ABQ3Y872_9ACTN</name>
<dbReference type="InterPro" id="IPR017517">
    <property type="entry name" value="Maleyloyr_isom"/>
</dbReference>
<evidence type="ECO:0000313" key="2">
    <source>
        <dbReference type="EMBL" id="GID76177.1"/>
    </source>
</evidence>
<reference evidence="2 3" key="1">
    <citation type="submission" date="2021-01" db="EMBL/GenBank/DDBJ databases">
        <title>Whole genome shotgun sequence of Actinoplanes deccanensis NBRC 13994.</title>
        <authorList>
            <person name="Komaki H."/>
            <person name="Tamura T."/>
        </authorList>
    </citation>
    <scope>NUCLEOTIDE SEQUENCE [LARGE SCALE GENOMIC DNA]</scope>
    <source>
        <strain evidence="2 3">NBRC 13994</strain>
    </source>
</reference>
<dbReference type="Proteomes" id="UP000609879">
    <property type="component" value="Unassembled WGS sequence"/>
</dbReference>
<evidence type="ECO:0000259" key="1">
    <source>
        <dbReference type="Pfam" id="PF11716"/>
    </source>
</evidence>
<protein>
    <submittedName>
        <fullName evidence="2">TIGR03086 family protein</fullName>
    </submittedName>
</protein>
<organism evidence="2 3">
    <name type="scientific">Paractinoplanes deccanensis</name>
    <dbReference type="NCBI Taxonomy" id="113561"/>
    <lineage>
        <taxon>Bacteria</taxon>
        <taxon>Bacillati</taxon>
        <taxon>Actinomycetota</taxon>
        <taxon>Actinomycetes</taxon>
        <taxon>Micromonosporales</taxon>
        <taxon>Micromonosporaceae</taxon>
        <taxon>Paractinoplanes</taxon>
    </lineage>
</organism>
<dbReference type="NCBIfam" id="TIGR03083">
    <property type="entry name" value="maleylpyruvate isomerase family mycothiol-dependent enzyme"/>
    <property type="match status" value="1"/>
</dbReference>
<feature type="domain" description="Mycothiol-dependent maleylpyruvate isomerase metal-binding" evidence="1">
    <location>
        <begin position="2"/>
        <end position="119"/>
    </location>
</feature>
<keyword evidence="3" id="KW-1185">Reference proteome</keyword>
<sequence length="178" mass="19214">MLAAAAERTLPVIRAVRDDQLGLDTPCAEFRVRDLLNHLFQVVVNFQALAVREQPDFSTTPDVLTGDWRQRFADETATLIKAWSDPAALEGVSPGMGLPQAVVGNLVLVDLVVHGWDLAQATGQSYEPDPATVTALAPIIEQMAPQGRQMGVFGAEVAAREDATDFERMLAVSGRTCV</sequence>
<gene>
    <name evidence="2" type="ORF">Ade02nite_48180</name>
</gene>
<evidence type="ECO:0000313" key="3">
    <source>
        <dbReference type="Proteomes" id="UP000609879"/>
    </source>
</evidence>
<dbReference type="NCBIfam" id="TIGR03086">
    <property type="entry name" value="TIGR03086 family metal-binding protein"/>
    <property type="match status" value="1"/>
</dbReference>
<dbReference type="InterPro" id="IPR034660">
    <property type="entry name" value="DinB/YfiT-like"/>
</dbReference>
<comment type="caution">
    <text evidence="2">The sequence shown here is derived from an EMBL/GenBank/DDBJ whole genome shotgun (WGS) entry which is preliminary data.</text>
</comment>
<dbReference type="SUPFAM" id="SSF109854">
    <property type="entry name" value="DinB/YfiT-like putative metalloenzymes"/>
    <property type="match status" value="1"/>
</dbReference>
<dbReference type="InterPro" id="IPR017520">
    <property type="entry name" value="CHP03086"/>
</dbReference>
<proteinExistence type="predicted"/>
<dbReference type="InterPro" id="IPR024344">
    <property type="entry name" value="MDMPI_metal-binding"/>
</dbReference>